<feature type="region of interest" description="Disordered" evidence="7">
    <location>
        <begin position="594"/>
        <end position="618"/>
    </location>
</feature>
<dbReference type="AlphaFoldDB" id="A0A0F7ZFQ4"/>
<keyword evidence="6" id="KW-0503">Monooxygenase</keyword>
<reference evidence="8 9" key="1">
    <citation type="journal article" date="2014" name="Genome Biol. Evol.">
        <title>Comparative genomics and transcriptomics analyses reveal divergent lifestyle features of nematode endoparasitic fungus Hirsutella minnesotensis.</title>
        <authorList>
            <person name="Lai Y."/>
            <person name="Liu K."/>
            <person name="Zhang X."/>
            <person name="Zhang X."/>
            <person name="Li K."/>
            <person name="Wang N."/>
            <person name="Shu C."/>
            <person name="Wu Y."/>
            <person name="Wang C."/>
            <person name="Bushley K.E."/>
            <person name="Xiang M."/>
            <person name="Liu X."/>
        </authorList>
    </citation>
    <scope>NUCLEOTIDE SEQUENCE [LARGE SCALE GENOMIC DNA]</scope>
    <source>
        <strain evidence="8 9">3608</strain>
    </source>
</reference>
<organism evidence="8 9">
    <name type="scientific">Hirsutella minnesotensis 3608</name>
    <dbReference type="NCBI Taxonomy" id="1043627"/>
    <lineage>
        <taxon>Eukaryota</taxon>
        <taxon>Fungi</taxon>
        <taxon>Dikarya</taxon>
        <taxon>Ascomycota</taxon>
        <taxon>Pezizomycotina</taxon>
        <taxon>Sordariomycetes</taxon>
        <taxon>Hypocreomycetidae</taxon>
        <taxon>Hypocreales</taxon>
        <taxon>Ophiocordycipitaceae</taxon>
        <taxon>Hirsutella</taxon>
    </lineage>
</organism>
<dbReference type="GO" id="GO:0008395">
    <property type="term" value="F:steroid hydroxylase activity"/>
    <property type="evidence" value="ECO:0007669"/>
    <property type="project" value="TreeGrafter"/>
</dbReference>
<dbReference type="InterPro" id="IPR002401">
    <property type="entry name" value="Cyt_P450_E_grp-I"/>
</dbReference>
<dbReference type="InterPro" id="IPR001128">
    <property type="entry name" value="Cyt_P450"/>
</dbReference>
<evidence type="ECO:0000256" key="6">
    <source>
        <dbReference type="RuleBase" id="RU000461"/>
    </source>
</evidence>
<evidence type="ECO:0000256" key="1">
    <source>
        <dbReference type="ARBA" id="ARBA00010617"/>
    </source>
</evidence>
<gene>
    <name evidence="8" type="ORF">HIM_11059</name>
</gene>
<dbReference type="GO" id="GO:0020037">
    <property type="term" value="F:heme binding"/>
    <property type="evidence" value="ECO:0007669"/>
    <property type="project" value="InterPro"/>
</dbReference>
<name>A0A0F7ZFQ4_9HYPO</name>
<evidence type="ECO:0000256" key="7">
    <source>
        <dbReference type="SAM" id="MobiDB-lite"/>
    </source>
</evidence>
<dbReference type="CDD" id="cd11040">
    <property type="entry name" value="CYP7_CYP8-like"/>
    <property type="match status" value="1"/>
</dbReference>
<dbReference type="EMBL" id="KQ030703">
    <property type="protein sequence ID" value="KJZ69546.1"/>
    <property type="molecule type" value="Genomic_DNA"/>
</dbReference>
<evidence type="ECO:0000313" key="8">
    <source>
        <dbReference type="EMBL" id="KJZ69546.1"/>
    </source>
</evidence>
<comment type="similarity">
    <text evidence="1 6">Belongs to the cytochrome P450 family.</text>
</comment>
<evidence type="ECO:0000256" key="2">
    <source>
        <dbReference type="ARBA" id="ARBA00022617"/>
    </source>
</evidence>
<keyword evidence="4 5" id="KW-0408">Iron</keyword>
<dbReference type="InterPro" id="IPR050529">
    <property type="entry name" value="CYP450_sterol_14alpha_dmase"/>
</dbReference>
<dbReference type="PROSITE" id="PS00086">
    <property type="entry name" value="CYTOCHROME_P450"/>
    <property type="match status" value="1"/>
</dbReference>
<dbReference type="Proteomes" id="UP000054481">
    <property type="component" value="Unassembled WGS sequence"/>
</dbReference>
<dbReference type="PANTHER" id="PTHR24304">
    <property type="entry name" value="CYTOCHROME P450 FAMILY 7"/>
    <property type="match status" value="1"/>
</dbReference>
<comment type="cofactor">
    <cofactor evidence="5">
        <name>heme</name>
        <dbReference type="ChEBI" id="CHEBI:30413"/>
    </cofactor>
</comment>
<dbReference type="SUPFAM" id="SSF48264">
    <property type="entry name" value="Cytochrome P450"/>
    <property type="match status" value="1"/>
</dbReference>
<dbReference type="Pfam" id="PF00067">
    <property type="entry name" value="p450"/>
    <property type="match status" value="1"/>
</dbReference>
<evidence type="ECO:0000313" key="9">
    <source>
        <dbReference type="Proteomes" id="UP000054481"/>
    </source>
</evidence>
<feature type="binding site" description="axial binding residue" evidence="5">
    <location>
        <position position="539"/>
    </location>
    <ligand>
        <name>heme</name>
        <dbReference type="ChEBI" id="CHEBI:30413"/>
    </ligand>
    <ligandPart>
        <name>Fe</name>
        <dbReference type="ChEBI" id="CHEBI:18248"/>
    </ligandPart>
</feature>
<dbReference type="PRINTS" id="PR00463">
    <property type="entry name" value="EP450I"/>
</dbReference>
<accession>A0A0F7ZFQ4</accession>
<dbReference type="InterPro" id="IPR017972">
    <property type="entry name" value="Cyt_P450_CS"/>
</dbReference>
<dbReference type="GO" id="GO:0016705">
    <property type="term" value="F:oxidoreductase activity, acting on paired donors, with incorporation or reduction of molecular oxygen"/>
    <property type="evidence" value="ECO:0007669"/>
    <property type="project" value="InterPro"/>
</dbReference>
<keyword evidence="6" id="KW-0560">Oxidoreductase</keyword>
<keyword evidence="3 5" id="KW-0479">Metal-binding</keyword>
<evidence type="ECO:0000256" key="4">
    <source>
        <dbReference type="ARBA" id="ARBA00023004"/>
    </source>
</evidence>
<dbReference type="Gene3D" id="1.10.630.10">
    <property type="entry name" value="Cytochrome P450"/>
    <property type="match status" value="1"/>
</dbReference>
<protein>
    <recommendedName>
        <fullName evidence="10">Cytochrome P450</fullName>
    </recommendedName>
</protein>
<keyword evidence="9" id="KW-1185">Reference proteome</keyword>
<dbReference type="GO" id="GO:0005506">
    <property type="term" value="F:iron ion binding"/>
    <property type="evidence" value="ECO:0007669"/>
    <property type="project" value="InterPro"/>
</dbReference>
<dbReference type="InterPro" id="IPR036396">
    <property type="entry name" value="Cyt_P450_sf"/>
</dbReference>
<evidence type="ECO:0008006" key="10">
    <source>
        <dbReference type="Google" id="ProtNLM"/>
    </source>
</evidence>
<keyword evidence="2 5" id="KW-0349">Heme</keyword>
<proteinExistence type="inferred from homology"/>
<evidence type="ECO:0000256" key="5">
    <source>
        <dbReference type="PIRSR" id="PIRSR602401-1"/>
    </source>
</evidence>
<sequence length="618" mass="70148">MNKSLASTLDRSWIGWNGILQVDSHVLPYWANLIETIISYTSSIHSGLRGVSSRALTEPVWSSRWSTQCLLLLVLALPLTTKVVSTARFRRAMSLSPGEQCRNIPLAPYWIPGIYHLIPLLWNPVQAILSITNKNGQGNLFRLRAGGTSFTVITNPDHIVTTFKHSRFLSSKSSTMRAAKYLLDTPPSIMAFYEADDSGMSPEPRKGSKVAPGDRILYKQVHSHQKYLASPYLEPLAQRYLDSLSHNLEALQIGDDWVELPDLYEFCQEVVTEAILESMMGSKILELNPTIVEDFWSAKKFSPEYFRGWPRWLVPKIFRARDRVLAAIMKWHNYALAHGDHTTMEDQDPDWDPIWGSKYVKARAHFALQMKPLTARARAAEDWGLMFGANGNTAPSMFWFILEVLKDPGLFAKALADIDPCVSENGSININALGERPFLQSMYAEMLRLRTSSLLSRIVEYRDITIGGHRIPRGEYILMPNDAVHFSTQAWENAGRPLKIPLREFDAERFLVASDKGQQFNQDGLSGLWIPFSGGDRMCPGRHILKLEIFITFACLFLRYEIRAKASEVDGVKCDMKYQGLGALPPDRRVPFRIRRKTQEEAQGPMQRHSEAFGNKQR</sequence>
<evidence type="ECO:0000256" key="3">
    <source>
        <dbReference type="ARBA" id="ARBA00022723"/>
    </source>
</evidence>
<dbReference type="OrthoDB" id="4926948at2759"/>
<dbReference type="PANTHER" id="PTHR24304:SF2">
    <property type="entry name" value="24-HYDROXYCHOLESTEROL 7-ALPHA-HYDROXYLASE"/>
    <property type="match status" value="1"/>
</dbReference>